<protein>
    <submittedName>
        <fullName evidence="3">Uncharacterized protein</fullName>
    </submittedName>
</protein>
<gene>
    <name evidence="3" type="ORF">Hypma_015249</name>
</gene>
<feature type="compositionally biased region" description="Polar residues" evidence="2">
    <location>
        <begin position="379"/>
        <end position="388"/>
    </location>
</feature>
<keyword evidence="1" id="KW-0175">Coiled coil</keyword>
<dbReference type="Pfam" id="PF20414">
    <property type="entry name" value="DUF6698"/>
    <property type="match status" value="1"/>
</dbReference>
<name>A0A369K695_HYPMA</name>
<feature type="region of interest" description="Disordered" evidence="2">
    <location>
        <begin position="371"/>
        <end position="414"/>
    </location>
</feature>
<evidence type="ECO:0000256" key="1">
    <source>
        <dbReference type="SAM" id="Coils"/>
    </source>
</evidence>
<dbReference type="InParanoid" id="A0A369K695"/>
<feature type="coiled-coil region" evidence="1">
    <location>
        <begin position="23"/>
        <end position="50"/>
    </location>
</feature>
<evidence type="ECO:0000256" key="2">
    <source>
        <dbReference type="SAM" id="MobiDB-lite"/>
    </source>
</evidence>
<comment type="caution">
    <text evidence="3">The sequence shown here is derived from an EMBL/GenBank/DDBJ whole genome shotgun (WGS) entry which is preliminary data.</text>
</comment>
<dbReference type="STRING" id="39966.A0A369K695"/>
<accession>A0A369K695</accession>
<feature type="region of interest" description="Disordered" evidence="2">
    <location>
        <begin position="338"/>
        <end position="357"/>
    </location>
</feature>
<reference evidence="3" key="1">
    <citation type="submission" date="2018-04" db="EMBL/GenBank/DDBJ databases">
        <title>Whole genome sequencing of Hypsizygus marmoreus.</title>
        <authorList>
            <person name="Choi I.-G."/>
            <person name="Min B."/>
            <person name="Kim J.-G."/>
            <person name="Kim S."/>
            <person name="Oh Y.-L."/>
            <person name="Kong W.-S."/>
            <person name="Park H."/>
            <person name="Jeong J."/>
            <person name="Song E.-S."/>
        </authorList>
    </citation>
    <scope>NUCLEOTIDE SEQUENCE [LARGE SCALE GENOMIC DNA]</scope>
    <source>
        <strain evidence="3">51987-8</strain>
    </source>
</reference>
<dbReference type="EMBL" id="LUEZ02000010">
    <property type="protein sequence ID" value="RDB29000.1"/>
    <property type="molecule type" value="Genomic_DNA"/>
</dbReference>
<keyword evidence="4" id="KW-1185">Reference proteome</keyword>
<dbReference type="InterPro" id="IPR046521">
    <property type="entry name" value="DUF6698"/>
</dbReference>
<dbReference type="Proteomes" id="UP000076154">
    <property type="component" value="Unassembled WGS sequence"/>
</dbReference>
<evidence type="ECO:0000313" key="4">
    <source>
        <dbReference type="Proteomes" id="UP000076154"/>
    </source>
</evidence>
<dbReference type="AlphaFoldDB" id="A0A369K695"/>
<proteinExistence type="predicted"/>
<sequence>MSAISSSSSSTELHPRLIEDMTREDLREALKKTQLELGDTLKEVRKLKLEVAVLSVNQRKRARKPTESAVDDDPVLSAHKREIALLSRRLQLTVTPWLDVEILCNAQPTVDPFDHLARFASPASKQEGLLADIYQVIPEKYHTLMRESSDFRDTVRDAFNSARSNNIHKVRNDAPLVLGLNPAFFVAGYDRSNEPEVLKLLKYPGDKNFPAFAPLLFPDGKMDISKIFQSDIVMKVLVLTVHGPSAVKKNKIVTMKSNSPLHTVNRITPGMVSFAGVAARFAGSPDTEFTAVGNVTGIPYEADAQLYTEFILKGWGTRSIKKMMQRLQAAVFPHTTIDTGDEEYIDPSDEESGPQEELNQMLRELERLEIDESPETSESDACTPTLLNQPPVAPSAPIAMAPPAPSHPAAIPHSHPITSFAQTVATGTTASSSLPSDISPFPDASTSRDAVGFGIAATLQDETVMPGPPCYINLGIYYFNQNNGVTVNNASKRLRFNSPIQQLNKSTIKCNNKVSKLSIGSLSLHYSGF</sequence>
<dbReference type="OrthoDB" id="3231188at2759"/>
<organism evidence="3 4">
    <name type="scientific">Hypsizygus marmoreus</name>
    <name type="common">White beech mushroom</name>
    <name type="synonym">Agaricus marmoreus</name>
    <dbReference type="NCBI Taxonomy" id="39966"/>
    <lineage>
        <taxon>Eukaryota</taxon>
        <taxon>Fungi</taxon>
        <taxon>Dikarya</taxon>
        <taxon>Basidiomycota</taxon>
        <taxon>Agaricomycotina</taxon>
        <taxon>Agaricomycetes</taxon>
        <taxon>Agaricomycetidae</taxon>
        <taxon>Agaricales</taxon>
        <taxon>Tricholomatineae</taxon>
        <taxon>Lyophyllaceae</taxon>
        <taxon>Hypsizygus</taxon>
    </lineage>
</organism>
<evidence type="ECO:0000313" key="3">
    <source>
        <dbReference type="EMBL" id="RDB29000.1"/>
    </source>
</evidence>
<feature type="compositionally biased region" description="Acidic residues" evidence="2">
    <location>
        <begin position="339"/>
        <end position="354"/>
    </location>
</feature>